<evidence type="ECO:0000313" key="1">
    <source>
        <dbReference type="EMBL" id="KAJ9079368.1"/>
    </source>
</evidence>
<sequence length="324" mass="36674">MANIRPPTRSLTIKERYINVAKIGEGAYGVVFKATDVLSNTVVAIKKMGGLNSKEGGEEGISATTLREVSLLKELKHTNIISLVRTHYERSNLYLIFDFIEIDLKKFLESAKKKNAPFRLNGLKIMHDLLSATEFLHTHGIVHRDIKPQNILVNKEHQVKLADFGLARFYSVPAVTMTHEVVTLWYRAPEILLGVKRYTAGIDIWSLGCIFVELVNLRPLFCGDSEIDQLFRIFQIQGTPTPATCPSLCGLKQFNVKMPVWKKADFTQVCPKMKSKEVDLVKSMLDLEPHKRISAKRALKHSIFSMFPTKSELDSSPGKRHKKL</sequence>
<name>A0ACC2TXT9_9FUNG</name>
<gene>
    <name evidence="1" type="ORF">DSO57_1036107</name>
</gene>
<protein>
    <submittedName>
        <fullName evidence="1">Uncharacterized protein</fullName>
    </submittedName>
</protein>
<dbReference type="Proteomes" id="UP001165960">
    <property type="component" value="Unassembled WGS sequence"/>
</dbReference>
<accession>A0ACC2TXT9</accession>
<comment type="caution">
    <text evidence="1">The sequence shown here is derived from an EMBL/GenBank/DDBJ whole genome shotgun (WGS) entry which is preliminary data.</text>
</comment>
<evidence type="ECO:0000313" key="2">
    <source>
        <dbReference type="Proteomes" id="UP001165960"/>
    </source>
</evidence>
<reference evidence="1" key="1">
    <citation type="submission" date="2022-04" db="EMBL/GenBank/DDBJ databases">
        <title>Genome of the entomopathogenic fungus Entomophthora muscae.</title>
        <authorList>
            <person name="Elya C."/>
            <person name="Lovett B.R."/>
            <person name="Lee E."/>
            <person name="Macias A.M."/>
            <person name="Hajek A.E."/>
            <person name="De Bivort B.L."/>
            <person name="Kasson M.T."/>
            <person name="De Fine Licht H.H."/>
            <person name="Stajich J.E."/>
        </authorList>
    </citation>
    <scope>NUCLEOTIDE SEQUENCE</scope>
    <source>
        <strain evidence="1">Berkeley</strain>
    </source>
</reference>
<organism evidence="1 2">
    <name type="scientific">Entomophthora muscae</name>
    <dbReference type="NCBI Taxonomy" id="34485"/>
    <lineage>
        <taxon>Eukaryota</taxon>
        <taxon>Fungi</taxon>
        <taxon>Fungi incertae sedis</taxon>
        <taxon>Zoopagomycota</taxon>
        <taxon>Entomophthoromycotina</taxon>
        <taxon>Entomophthoromycetes</taxon>
        <taxon>Entomophthorales</taxon>
        <taxon>Entomophthoraceae</taxon>
        <taxon>Entomophthora</taxon>
    </lineage>
</organism>
<dbReference type="EMBL" id="QTSX02001757">
    <property type="protein sequence ID" value="KAJ9079368.1"/>
    <property type="molecule type" value="Genomic_DNA"/>
</dbReference>
<keyword evidence="2" id="KW-1185">Reference proteome</keyword>
<proteinExistence type="predicted"/>